<dbReference type="InterPro" id="IPR003661">
    <property type="entry name" value="HisK_dim/P_dom"/>
</dbReference>
<dbReference type="AlphaFoldDB" id="A0A8J3GV55"/>
<dbReference type="SUPFAM" id="SSF55874">
    <property type="entry name" value="ATPase domain of HSP90 chaperone/DNA topoisomerase II/histidine kinase"/>
    <property type="match status" value="1"/>
</dbReference>
<evidence type="ECO:0000256" key="6">
    <source>
        <dbReference type="ARBA" id="ARBA00022777"/>
    </source>
</evidence>
<evidence type="ECO:0000256" key="2">
    <source>
        <dbReference type="ARBA" id="ARBA00012438"/>
    </source>
</evidence>
<evidence type="ECO:0000256" key="8">
    <source>
        <dbReference type="ARBA" id="ARBA00023012"/>
    </source>
</evidence>
<keyword evidence="7" id="KW-0067">ATP-binding</keyword>
<gene>
    <name evidence="11" type="ORF">GCM10017056_08090</name>
</gene>
<evidence type="ECO:0000256" key="7">
    <source>
        <dbReference type="ARBA" id="ARBA00022840"/>
    </source>
</evidence>
<dbReference type="Gene3D" id="1.10.287.130">
    <property type="match status" value="1"/>
</dbReference>
<dbReference type="PRINTS" id="PR00344">
    <property type="entry name" value="BCTRLSENSOR"/>
</dbReference>
<evidence type="ECO:0000313" key="12">
    <source>
        <dbReference type="Proteomes" id="UP000626220"/>
    </source>
</evidence>
<organism evidence="11 12">
    <name type="scientific">Seohaeicola zhoushanensis</name>
    <dbReference type="NCBI Taxonomy" id="1569283"/>
    <lineage>
        <taxon>Bacteria</taxon>
        <taxon>Pseudomonadati</taxon>
        <taxon>Pseudomonadota</taxon>
        <taxon>Alphaproteobacteria</taxon>
        <taxon>Rhodobacterales</taxon>
        <taxon>Roseobacteraceae</taxon>
        <taxon>Seohaeicola</taxon>
    </lineage>
</organism>
<dbReference type="InterPro" id="IPR004358">
    <property type="entry name" value="Sig_transdc_His_kin-like_C"/>
</dbReference>
<reference evidence="11" key="2">
    <citation type="submission" date="2020-09" db="EMBL/GenBank/DDBJ databases">
        <authorList>
            <person name="Sun Q."/>
            <person name="Kim S."/>
        </authorList>
    </citation>
    <scope>NUCLEOTIDE SEQUENCE</scope>
    <source>
        <strain evidence="11">KCTC 42650</strain>
    </source>
</reference>
<evidence type="ECO:0000256" key="5">
    <source>
        <dbReference type="ARBA" id="ARBA00022741"/>
    </source>
</evidence>
<dbReference type="GO" id="GO:0000155">
    <property type="term" value="F:phosphorelay sensor kinase activity"/>
    <property type="evidence" value="ECO:0007669"/>
    <property type="project" value="InterPro"/>
</dbReference>
<keyword evidence="6 11" id="KW-0418">Kinase</keyword>
<evidence type="ECO:0000256" key="3">
    <source>
        <dbReference type="ARBA" id="ARBA00022553"/>
    </source>
</evidence>
<dbReference type="SMART" id="SM00387">
    <property type="entry name" value="HATPase_c"/>
    <property type="match status" value="1"/>
</dbReference>
<dbReference type="PANTHER" id="PTHR43065:SF10">
    <property type="entry name" value="PEROXIDE STRESS-ACTIVATED HISTIDINE KINASE MAK3"/>
    <property type="match status" value="1"/>
</dbReference>
<dbReference type="Pfam" id="PF00512">
    <property type="entry name" value="HisKA"/>
    <property type="match status" value="1"/>
</dbReference>
<dbReference type="CDD" id="cd00082">
    <property type="entry name" value="HisKA"/>
    <property type="match status" value="1"/>
</dbReference>
<dbReference type="EC" id="2.7.13.3" evidence="2"/>
<accession>A0A8J3GV55</accession>
<dbReference type="InterPro" id="IPR005467">
    <property type="entry name" value="His_kinase_dom"/>
</dbReference>
<dbReference type="PANTHER" id="PTHR43065">
    <property type="entry name" value="SENSOR HISTIDINE KINASE"/>
    <property type="match status" value="1"/>
</dbReference>
<comment type="caution">
    <text evidence="11">The sequence shown here is derived from an EMBL/GenBank/DDBJ whole genome shotgun (WGS) entry which is preliminary data.</text>
</comment>
<reference evidence="11" key="1">
    <citation type="journal article" date="2014" name="Int. J. Syst. Evol. Microbiol.">
        <title>Complete genome sequence of Corynebacterium casei LMG S-19264T (=DSM 44701T), isolated from a smear-ripened cheese.</title>
        <authorList>
            <consortium name="US DOE Joint Genome Institute (JGI-PGF)"/>
            <person name="Walter F."/>
            <person name="Albersmeier A."/>
            <person name="Kalinowski J."/>
            <person name="Ruckert C."/>
        </authorList>
    </citation>
    <scope>NUCLEOTIDE SEQUENCE</scope>
    <source>
        <strain evidence="11">KCTC 42650</strain>
    </source>
</reference>
<name>A0A8J3GV55_9RHOB</name>
<dbReference type="Proteomes" id="UP000626220">
    <property type="component" value="Unassembled WGS sequence"/>
</dbReference>
<dbReference type="InterPro" id="IPR003594">
    <property type="entry name" value="HATPase_dom"/>
</dbReference>
<dbReference type="InterPro" id="IPR036097">
    <property type="entry name" value="HisK_dim/P_sf"/>
</dbReference>
<dbReference type="SUPFAM" id="SSF47384">
    <property type="entry name" value="Homodimeric domain of signal transducing histidine kinase"/>
    <property type="match status" value="1"/>
</dbReference>
<evidence type="ECO:0000256" key="4">
    <source>
        <dbReference type="ARBA" id="ARBA00022679"/>
    </source>
</evidence>
<keyword evidence="8" id="KW-0902">Two-component regulatory system</keyword>
<evidence type="ECO:0000313" key="11">
    <source>
        <dbReference type="EMBL" id="GHF38518.1"/>
    </source>
</evidence>
<dbReference type="SMART" id="SM00388">
    <property type="entry name" value="HisKA"/>
    <property type="match status" value="1"/>
</dbReference>
<dbReference type="Gene3D" id="3.30.565.10">
    <property type="entry name" value="Histidine kinase-like ATPase, C-terminal domain"/>
    <property type="match status" value="1"/>
</dbReference>
<evidence type="ECO:0000256" key="9">
    <source>
        <dbReference type="SAM" id="Coils"/>
    </source>
</evidence>
<evidence type="ECO:0000256" key="1">
    <source>
        <dbReference type="ARBA" id="ARBA00000085"/>
    </source>
</evidence>
<comment type="catalytic activity">
    <reaction evidence="1">
        <text>ATP + protein L-histidine = ADP + protein N-phospho-L-histidine.</text>
        <dbReference type="EC" id="2.7.13.3"/>
    </reaction>
</comment>
<sequence length="449" mass="48181">MTALSAIAVASQDQRPDLFLEVAGAIMRFYPRIIGISLVPLDEQGSSLDIGVRDAELGALVREAAKRSRGAPVLARYPSDRPAYLIVKRSPNSEAARYGLALVIDAAALLDGDSAFWTQTEATRWLALPDGTLLVGAADSGSSPQFTRALSSATQPLELKTAVRMTILDVFPPRRVALALALIGFSAVALRAIGRQRAKVRAAEARAELSGLETRLSHASRVNALGEMASGIAHELTQPLTAILAQAQAARRLAARGDTDRITGILDDVVEQTRRAAAILERLRTWTRPRERNAEAIDMRECIRVAGTLLAGQAAELDASLDVRVPPTPLSVVGDRVELEQVLFNLIRNALDAVAEKAAPREITVEATMEGDMAVIDVSDTGPGIRSDVRDRLFTPFMTTRENGTGLGLALSLRLVERAGGDLTLIETREGARFRINLPLVRAAREAGA</sequence>
<dbReference type="EMBL" id="BNCJ01000001">
    <property type="protein sequence ID" value="GHF38518.1"/>
    <property type="molecule type" value="Genomic_DNA"/>
</dbReference>
<protein>
    <recommendedName>
        <fullName evidence="2">histidine kinase</fullName>
        <ecNumber evidence="2">2.7.13.3</ecNumber>
    </recommendedName>
</protein>
<dbReference type="InterPro" id="IPR036890">
    <property type="entry name" value="HATPase_C_sf"/>
</dbReference>
<evidence type="ECO:0000259" key="10">
    <source>
        <dbReference type="PROSITE" id="PS50109"/>
    </source>
</evidence>
<keyword evidence="4" id="KW-0808">Transferase</keyword>
<keyword evidence="5" id="KW-0547">Nucleotide-binding</keyword>
<feature type="domain" description="Histidine kinase" evidence="10">
    <location>
        <begin position="231"/>
        <end position="442"/>
    </location>
</feature>
<feature type="coiled-coil region" evidence="9">
    <location>
        <begin position="195"/>
        <end position="222"/>
    </location>
</feature>
<dbReference type="Pfam" id="PF02518">
    <property type="entry name" value="HATPase_c"/>
    <property type="match status" value="1"/>
</dbReference>
<dbReference type="GO" id="GO:0005524">
    <property type="term" value="F:ATP binding"/>
    <property type="evidence" value="ECO:0007669"/>
    <property type="project" value="UniProtKB-KW"/>
</dbReference>
<keyword evidence="12" id="KW-1185">Reference proteome</keyword>
<dbReference type="PROSITE" id="PS50109">
    <property type="entry name" value="HIS_KIN"/>
    <property type="match status" value="1"/>
</dbReference>
<proteinExistence type="predicted"/>
<keyword evidence="3" id="KW-0597">Phosphoprotein</keyword>
<keyword evidence="9" id="KW-0175">Coiled coil</keyword>